<name>A0ABN1CAP0_9PSEU</name>
<proteinExistence type="predicted"/>
<sequence>MREGQGMTDTRHLEPSNFEGVSLEQMRTWVANGTADGLYSKSKGWQGEDKYLRDLKIRLEDKLKEVGVVMQSASGEALKNQAVPVALWTEVAADSALAQSELLNQQGDAFKKLQSSIPAKSEEQPVPDDSWLEETWDSFWTGSTDAEDAKAHNEKLRQEAVQAFQNYDSTSQNNVASNAIFTPPPESGMDVAVSGSKHPSVGGVPNPSGTSSQSASSVGTGGAGSATIPSGIGGGGIGGSGGTGGGGGGGSHTTTPVWNRPETPPPTPRVPPRVPSGLGGPGYPGGPGVPTGPGGSGAGRGPGGGGAGAGRGGVGRGIGAGGRAGVGGPGIGAGGRAGAGGPGGGAARGAGGAAGAAGRGGAAAAGAAGARPQGRRGEEDQEHEIPEYLKGDQGIFDDDIPKVAPPVFGDWQQR</sequence>
<feature type="compositionally biased region" description="Pro residues" evidence="2">
    <location>
        <begin position="262"/>
        <end position="274"/>
    </location>
</feature>
<feature type="coiled-coil region" evidence="1">
    <location>
        <begin position="146"/>
        <end position="173"/>
    </location>
</feature>
<evidence type="ECO:0000256" key="1">
    <source>
        <dbReference type="SAM" id="Coils"/>
    </source>
</evidence>
<feature type="region of interest" description="Disordered" evidence="2">
    <location>
        <begin position="175"/>
        <end position="414"/>
    </location>
</feature>
<gene>
    <name evidence="3" type="ORF">GCM10009545_16770</name>
</gene>
<keyword evidence="1" id="KW-0175">Coiled coil</keyword>
<evidence type="ECO:0000313" key="4">
    <source>
        <dbReference type="Proteomes" id="UP001500220"/>
    </source>
</evidence>
<evidence type="ECO:0000256" key="2">
    <source>
        <dbReference type="SAM" id="MobiDB-lite"/>
    </source>
</evidence>
<reference evidence="3 4" key="1">
    <citation type="journal article" date="2019" name="Int. J. Syst. Evol. Microbiol.">
        <title>The Global Catalogue of Microorganisms (GCM) 10K type strain sequencing project: providing services to taxonomists for standard genome sequencing and annotation.</title>
        <authorList>
            <consortium name="The Broad Institute Genomics Platform"/>
            <consortium name="The Broad Institute Genome Sequencing Center for Infectious Disease"/>
            <person name="Wu L."/>
            <person name="Ma J."/>
        </authorList>
    </citation>
    <scope>NUCLEOTIDE SEQUENCE [LARGE SCALE GENOMIC DNA]</scope>
    <source>
        <strain evidence="3 4">JCM 10664</strain>
    </source>
</reference>
<feature type="compositionally biased region" description="Basic and acidic residues" evidence="2">
    <location>
        <begin position="375"/>
        <end position="390"/>
    </location>
</feature>
<comment type="caution">
    <text evidence="3">The sequence shown here is derived from an EMBL/GenBank/DDBJ whole genome shotgun (WGS) entry which is preliminary data.</text>
</comment>
<dbReference type="EMBL" id="BAAAHC010000006">
    <property type="protein sequence ID" value="GAA0515281.1"/>
    <property type="molecule type" value="Genomic_DNA"/>
</dbReference>
<organism evidence="3 4">
    <name type="scientific">Saccharopolyspora thermophila</name>
    <dbReference type="NCBI Taxonomy" id="89367"/>
    <lineage>
        <taxon>Bacteria</taxon>
        <taxon>Bacillati</taxon>
        <taxon>Actinomycetota</taxon>
        <taxon>Actinomycetes</taxon>
        <taxon>Pseudonocardiales</taxon>
        <taxon>Pseudonocardiaceae</taxon>
        <taxon>Saccharopolyspora</taxon>
    </lineage>
</organism>
<keyword evidence="4" id="KW-1185">Reference proteome</keyword>
<evidence type="ECO:0000313" key="3">
    <source>
        <dbReference type="EMBL" id="GAA0515281.1"/>
    </source>
</evidence>
<dbReference type="Gene3D" id="1.20.1260.20">
    <property type="entry name" value="PPE superfamily"/>
    <property type="match status" value="1"/>
</dbReference>
<accession>A0ABN1CAP0</accession>
<feature type="compositionally biased region" description="Low complexity" evidence="2">
    <location>
        <begin position="208"/>
        <end position="218"/>
    </location>
</feature>
<dbReference type="Proteomes" id="UP001500220">
    <property type="component" value="Unassembled WGS sequence"/>
</dbReference>
<dbReference type="PRINTS" id="PR01228">
    <property type="entry name" value="EGGSHELL"/>
</dbReference>
<feature type="compositionally biased region" description="Gly residues" evidence="2">
    <location>
        <begin position="277"/>
        <end position="363"/>
    </location>
</feature>
<dbReference type="InterPro" id="IPR038332">
    <property type="entry name" value="PPE_sf"/>
</dbReference>
<protein>
    <recommendedName>
        <fullName evidence="5">PPE family protein</fullName>
    </recommendedName>
</protein>
<evidence type="ECO:0008006" key="5">
    <source>
        <dbReference type="Google" id="ProtNLM"/>
    </source>
</evidence>
<feature type="compositionally biased region" description="Gly residues" evidence="2">
    <location>
        <begin position="231"/>
        <end position="251"/>
    </location>
</feature>